<proteinExistence type="predicted"/>
<evidence type="ECO:0000313" key="2">
    <source>
        <dbReference type="EMBL" id="BDG70424.1"/>
    </source>
</evidence>
<accession>A0ABN6NVG2</accession>
<protein>
    <recommendedName>
        <fullName evidence="4">LTXXQ motif family protein</fullName>
    </recommendedName>
</protein>
<feature type="signal peptide" evidence="1">
    <location>
        <begin position="1"/>
        <end position="26"/>
    </location>
</feature>
<evidence type="ECO:0000256" key="1">
    <source>
        <dbReference type="SAM" id="SignalP"/>
    </source>
</evidence>
<dbReference type="Proteomes" id="UP000831327">
    <property type="component" value="Chromosome"/>
</dbReference>
<evidence type="ECO:0000313" key="3">
    <source>
        <dbReference type="Proteomes" id="UP000831327"/>
    </source>
</evidence>
<keyword evidence="3" id="KW-1185">Reference proteome</keyword>
<name>A0ABN6NVG2_9PROT</name>
<reference evidence="2 3" key="1">
    <citation type="journal article" date="2016" name="Microbes Environ.">
        <title>Phylogenetically diverse aerobic anoxygenic phototrophic bacteria isolated from epilithic biofilms in Tama river, Japan.</title>
        <authorList>
            <person name="Hirose S."/>
            <person name="Matsuura K."/>
            <person name="Haruta S."/>
        </authorList>
    </citation>
    <scope>NUCLEOTIDE SEQUENCE [LARGE SCALE GENOMIC DNA]</scope>
    <source>
        <strain evidence="2 3">S08</strain>
    </source>
</reference>
<gene>
    <name evidence="2" type="ORF">Rmf_03530</name>
</gene>
<keyword evidence="1" id="KW-0732">Signal</keyword>
<sequence length="165" mass="17379">MKTLLTLATAAMLAVAAPPAISLAQAQPAPAAATVPDYTADDARAVLNARLAALKAVIALTPQQEPLWAAVEAAIRDIVRDAANRRAQRFAATPPAHFLDVLGAIADGEAARGRDLRRFVDAAKPLVNALTDAQRRRLPAFLGMTDHAGPAQASGQLWLFEEEEG</sequence>
<evidence type="ECO:0008006" key="4">
    <source>
        <dbReference type="Google" id="ProtNLM"/>
    </source>
</evidence>
<dbReference type="RefSeq" id="WP_244457757.1">
    <property type="nucleotide sequence ID" value="NZ_AP025637.1"/>
</dbReference>
<dbReference type="EMBL" id="AP025637">
    <property type="protein sequence ID" value="BDG70424.1"/>
    <property type="molecule type" value="Genomic_DNA"/>
</dbReference>
<feature type="chain" id="PRO_5047317139" description="LTXXQ motif family protein" evidence="1">
    <location>
        <begin position="27"/>
        <end position="165"/>
    </location>
</feature>
<organism evidence="2 3">
    <name type="scientific">Roseomonas fluvialis</name>
    <dbReference type="NCBI Taxonomy" id="1750527"/>
    <lineage>
        <taxon>Bacteria</taxon>
        <taxon>Pseudomonadati</taxon>
        <taxon>Pseudomonadota</taxon>
        <taxon>Alphaproteobacteria</taxon>
        <taxon>Acetobacterales</taxon>
        <taxon>Roseomonadaceae</taxon>
        <taxon>Roseomonas</taxon>
    </lineage>
</organism>